<proteinExistence type="predicted"/>
<accession>A0ABY6U1B8</accession>
<dbReference type="InterPro" id="IPR052895">
    <property type="entry name" value="HetReg/Transcr_Mod"/>
</dbReference>
<organism evidence="2 3">
    <name type="scientific">Bionectria ochroleuca</name>
    <name type="common">Gliocladium roseum</name>
    <dbReference type="NCBI Taxonomy" id="29856"/>
    <lineage>
        <taxon>Eukaryota</taxon>
        <taxon>Fungi</taxon>
        <taxon>Dikarya</taxon>
        <taxon>Ascomycota</taxon>
        <taxon>Pezizomycotina</taxon>
        <taxon>Sordariomycetes</taxon>
        <taxon>Hypocreomycetidae</taxon>
        <taxon>Hypocreales</taxon>
        <taxon>Bionectriaceae</taxon>
        <taxon>Clonostachys</taxon>
    </lineage>
</organism>
<feature type="domain" description="Heterokaryon incompatibility" evidence="1">
    <location>
        <begin position="53"/>
        <end position="235"/>
    </location>
</feature>
<keyword evidence="3" id="KW-1185">Reference proteome</keyword>
<name>A0ABY6U1B8_BIOOC</name>
<dbReference type="EMBL" id="CABFNS010000715">
    <property type="protein sequence ID" value="VUC24067.1"/>
    <property type="molecule type" value="Genomic_DNA"/>
</dbReference>
<dbReference type="Proteomes" id="UP000766486">
    <property type="component" value="Unassembled WGS sequence"/>
</dbReference>
<dbReference type="PANTHER" id="PTHR24148">
    <property type="entry name" value="ANKYRIN REPEAT DOMAIN-CONTAINING PROTEIN 39 HOMOLOG-RELATED"/>
    <property type="match status" value="1"/>
</dbReference>
<gene>
    <name evidence="2" type="ORF">CLO192961_LOCUS132618</name>
</gene>
<evidence type="ECO:0000313" key="3">
    <source>
        <dbReference type="Proteomes" id="UP000766486"/>
    </source>
</evidence>
<comment type="caution">
    <text evidence="2">The sequence shown here is derived from an EMBL/GenBank/DDBJ whole genome shotgun (WGS) entry which is preliminary data.</text>
</comment>
<evidence type="ECO:0000259" key="1">
    <source>
        <dbReference type="Pfam" id="PF06985"/>
    </source>
</evidence>
<dbReference type="Pfam" id="PF26639">
    <property type="entry name" value="Het-6_barrel"/>
    <property type="match status" value="1"/>
</dbReference>
<reference evidence="2 3" key="1">
    <citation type="submission" date="2019-06" db="EMBL/GenBank/DDBJ databases">
        <authorList>
            <person name="Broberg M."/>
        </authorList>
    </citation>
    <scope>NUCLEOTIDE SEQUENCE [LARGE SCALE GENOMIC DNA]</scope>
</reference>
<protein>
    <recommendedName>
        <fullName evidence="1">Heterokaryon incompatibility domain-containing protein</fullName>
    </recommendedName>
</protein>
<dbReference type="InterPro" id="IPR010730">
    <property type="entry name" value="HET"/>
</dbReference>
<evidence type="ECO:0000313" key="2">
    <source>
        <dbReference type="EMBL" id="VUC24067.1"/>
    </source>
</evidence>
<dbReference type="PANTHER" id="PTHR24148:SF73">
    <property type="entry name" value="HET DOMAIN PROTEIN (AFU_ORTHOLOGUE AFUA_8G01020)"/>
    <property type="match status" value="1"/>
</dbReference>
<sequence length="652" mass="74090">MEQLVMASTFEYTPLEEPDIRLLVLDPGQHLDPLSGSIVATIHSCKQRRVPQYEAISYAWGDQTNPDRIALRVMPSANSTTSKPSDDNTPSDATSGVLAIGQNLSAALRHLRLETGTRVLWCDSICINQHDIDERSAQIRRMGDIFNHAQCVLVWLGLPDQHSHLAIQTLEEFSDYIDFTNVEEALLSNRINVKQKAAELLRDMETALPFSPQQWQALEALLSRTWFRRLWVRQEILLARNTVALVGGDSIQWQHFSGAIDLISTKRLTLEAVRPLHLSIHFFNMQGFGYMRHLRDLFYLVALTHNCEATDPRDRIYGLLGLAGGDFVSNISIDYKKDVKEVYRDALIDASVWHADLKLLSFCDSASEPTWVPDFDRIQHLRPITTSRSALCTDVEGKVIDFGHIWLKGVRCDTITEVLGPEDGTIEQLRSTIVKGAVRFLGPDPDAWTQSEVKKFLLAVLVNDYNIYPPHVDGLWNYLASWVRLETIPEVKALQFIHYLTGRSLYMTRMGYPMLGPRGCRPGDVVCVFLGSHLPTVIRPMENGEYHVKGPATHPALLYGEALLGELPEGWRLQYTTRKLDPVFESPDGSQQRIDPRLADITLPEGKELRWRDNCTPFWYTAEIDRWTDFDPRATIEELSKRGVKIEQFTLS</sequence>
<dbReference type="Pfam" id="PF06985">
    <property type="entry name" value="HET"/>
    <property type="match status" value="1"/>
</dbReference>